<dbReference type="RefSeq" id="XP_025395521.1">
    <property type="nucleotide sequence ID" value="XM_025544151.1"/>
</dbReference>
<keyword evidence="2" id="KW-0812">Transmembrane</keyword>
<dbReference type="AlphaFoldDB" id="A0A317V5B2"/>
<dbReference type="InterPro" id="IPR021840">
    <property type="entry name" value="DUF3433"/>
</dbReference>
<proteinExistence type="predicted"/>
<gene>
    <name evidence="3" type="ORF">BO70DRAFT_365747</name>
</gene>
<dbReference type="Proteomes" id="UP000247233">
    <property type="component" value="Unassembled WGS sequence"/>
</dbReference>
<feature type="transmembrane region" description="Helical" evidence="2">
    <location>
        <begin position="665"/>
        <end position="685"/>
    </location>
</feature>
<evidence type="ECO:0000313" key="3">
    <source>
        <dbReference type="EMBL" id="PWY69494.1"/>
    </source>
</evidence>
<dbReference type="GeneID" id="37066388"/>
<organism evidence="3 4">
    <name type="scientific">Aspergillus heteromorphus CBS 117.55</name>
    <dbReference type="NCBI Taxonomy" id="1448321"/>
    <lineage>
        <taxon>Eukaryota</taxon>
        <taxon>Fungi</taxon>
        <taxon>Dikarya</taxon>
        <taxon>Ascomycota</taxon>
        <taxon>Pezizomycotina</taxon>
        <taxon>Eurotiomycetes</taxon>
        <taxon>Eurotiomycetidae</taxon>
        <taxon>Eurotiales</taxon>
        <taxon>Aspergillaceae</taxon>
        <taxon>Aspergillus</taxon>
        <taxon>Aspergillus subgen. Circumdati</taxon>
    </lineage>
</organism>
<dbReference type="EMBL" id="MSFL01000033">
    <property type="protein sequence ID" value="PWY69494.1"/>
    <property type="molecule type" value="Genomic_DNA"/>
</dbReference>
<protein>
    <submittedName>
        <fullName evidence="3">Uncharacterized protein</fullName>
    </submittedName>
</protein>
<evidence type="ECO:0000256" key="2">
    <source>
        <dbReference type="SAM" id="Phobius"/>
    </source>
</evidence>
<dbReference type="OrthoDB" id="5332281at2759"/>
<evidence type="ECO:0000313" key="4">
    <source>
        <dbReference type="Proteomes" id="UP000247233"/>
    </source>
</evidence>
<feature type="transmembrane region" description="Helical" evidence="2">
    <location>
        <begin position="98"/>
        <end position="116"/>
    </location>
</feature>
<feature type="transmembrane region" description="Helical" evidence="2">
    <location>
        <begin position="517"/>
        <end position="535"/>
    </location>
</feature>
<keyword evidence="2" id="KW-1133">Transmembrane helix</keyword>
<keyword evidence="4" id="KW-1185">Reference proteome</keyword>
<dbReference type="VEuPathDB" id="FungiDB:BO70DRAFT_365747"/>
<feature type="compositionally biased region" description="Low complexity" evidence="1">
    <location>
        <begin position="20"/>
        <end position="32"/>
    </location>
</feature>
<feature type="transmembrane region" description="Helical" evidence="2">
    <location>
        <begin position="161"/>
        <end position="185"/>
    </location>
</feature>
<evidence type="ECO:0000256" key="1">
    <source>
        <dbReference type="SAM" id="MobiDB-lite"/>
    </source>
</evidence>
<dbReference type="STRING" id="1448321.A0A317V5B2"/>
<sequence length="1184" mass="129064">MAHDFMPKAKAFTRIVQRTSSNEPSSTNSLSNGKSDSRHNHGLQRQMWTPAVLQTVSLAGFAVLFAAMLIVIAVLYWLSNRNEGLSTSESKYHYLWTYGPTAVLTIVAGCWGQVEYRTKQLMPWKSMSTTPKPAPQSLLLDYISDWNVLVMFRALKQSDWAAALAILGTLLIKLLTVVSTGLFMLQAVQMDKIPTVLEAQAIFNGTMYNGSMVDATAAMTVAGTRWLGLPHPVGTTEKYAFQPFTTSNTPLGFDAVISGTVDLFSPDLQCDVGTVTNWTQGCGTEMCEYTRLNITLSTSSCSKYHFTSFQKSSSSAGGYYAEVFSTTCADTSNGSNNTPLIFTAAHWTDNSTRIQALVCTPTYTVSQGLVSLLYGNQSTVTVNPTANITSNNAILNVSPNELGAGLISTLAAAEDTLDTLNYVDTSVGSFQTYQYNLSDPNSSYPTAFYLVANLSSPHALSDLLDASVLKAVSLPTYTAMTAQIARRYLMSSSNIKFKGTYSAHIQRLIVREFSVRVMEATLAALIILIAGLWTWRPVRCTPRDPSTIAGMASILSRSPSVSGRLVGCQGATDLVNELADGQYHSKASEDDGWRTFSIEATNKATEGTRTRVSSGPITWWQPMSASLWWWVISIVLPILIIAGLETAYQISRHQNGLGNIDSEGYIRYTWVYLPALVMLVTRVFFDCIHFSAMLFQPYLELRQGGITTPGSLMENHLSKMTPFSFCTAIARRQWAVCATATSVLLAPVLTVAVSGLYSTEDVTYMRPASIARIDSFNSSISPHSSTDSNPGIGLTGALVVAANLSYPPWTYGELVIPTLSEDSLADSNGLVQLQSLANGSSDNPDSLQLTVPALRASLTCEALAENIVYSVEAPEEDYDVWQLRMNLGNKSSNDSLITLSVETDYPGEEITRFGVLSYLKGTLAFGDYPTFIGFYGTLNGNSTNGFRGFTCNPRIDEVDANGSFILPGLQIGSLSANDSSARLFTDNVTSDLSFSNYLPQPINQDNQAFDAFFSAMIDDQKTLTMEDITDLAHYPTVINATQHLYRVLMAQSINGNSRIPSSTNSTRYSGTLMNPNGLRLVQSAISTRILEGCLAAMILSTLVAYRFMRTKEVIPVNPCSIAGTAMLLAGSDMLKSDVLPPGSEWWDDKELMRRGTFSGLVFGLGWWEGSRFGIDIGKPEAYRD</sequence>
<name>A0A317V5B2_9EURO</name>
<feature type="transmembrane region" description="Helical" evidence="2">
    <location>
        <begin position="627"/>
        <end position="644"/>
    </location>
</feature>
<keyword evidence="2" id="KW-0472">Membrane</keyword>
<feature type="transmembrane region" description="Helical" evidence="2">
    <location>
        <begin position="51"/>
        <end position="78"/>
    </location>
</feature>
<comment type="caution">
    <text evidence="3">The sequence shown here is derived from an EMBL/GenBank/DDBJ whole genome shotgun (WGS) entry which is preliminary data.</text>
</comment>
<accession>A0A317V5B2</accession>
<dbReference type="PANTHER" id="PTHR37544">
    <property type="entry name" value="SPRAY-RELATED"/>
    <property type="match status" value="1"/>
</dbReference>
<feature type="region of interest" description="Disordered" evidence="1">
    <location>
        <begin position="17"/>
        <end position="41"/>
    </location>
</feature>
<dbReference type="PANTHER" id="PTHR37544:SF1">
    <property type="entry name" value="PHOSPHORIBOSYLAMINOIMIDAZOLE-SUCCINOCARBOXAMIDE SYNTHASE"/>
    <property type="match status" value="1"/>
</dbReference>
<dbReference type="Pfam" id="PF11915">
    <property type="entry name" value="DUF3433"/>
    <property type="match status" value="2"/>
</dbReference>
<reference evidence="3 4" key="1">
    <citation type="submission" date="2016-12" db="EMBL/GenBank/DDBJ databases">
        <title>The genomes of Aspergillus section Nigri reveals drivers in fungal speciation.</title>
        <authorList>
            <consortium name="DOE Joint Genome Institute"/>
            <person name="Vesth T.C."/>
            <person name="Nybo J."/>
            <person name="Theobald S."/>
            <person name="Brandl J."/>
            <person name="Frisvad J.C."/>
            <person name="Nielsen K.F."/>
            <person name="Lyhne E.K."/>
            <person name="Kogle M.E."/>
            <person name="Kuo A."/>
            <person name="Riley R."/>
            <person name="Clum A."/>
            <person name="Nolan M."/>
            <person name="Lipzen A."/>
            <person name="Salamov A."/>
            <person name="Henrissat B."/>
            <person name="Wiebenga A."/>
            <person name="De Vries R.P."/>
            <person name="Grigoriev I.V."/>
            <person name="Mortensen U.H."/>
            <person name="Andersen M.R."/>
            <person name="Baker S.E."/>
        </authorList>
    </citation>
    <scope>NUCLEOTIDE SEQUENCE [LARGE SCALE GENOMIC DNA]</scope>
    <source>
        <strain evidence="3 4">CBS 117.55</strain>
    </source>
</reference>